<evidence type="ECO:0000256" key="8">
    <source>
        <dbReference type="ARBA" id="ARBA00023201"/>
    </source>
</evidence>
<evidence type="ECO:0000256" key="9">
    <source>
        <dbReference type="SAM" id="Phobius"/>
    </source>
</evidence>
<dbReference type="GO" id="GO:0015386">
    <property type="term" value="F:potassium:proton antiporter activity"/>
    <property type="evidence" value="ECO:0007669"/>
    <property type="project" value="TreeGrafter"/>
</dbReference>
<protein>
    <submittedName>
        <fullName evidence="12">Na_H_Exchanger domain-containing protein</fullName>
    </submittedName>
</protein>
<evidence type="ECO:0000256" key="5">
    <source>
        <dbReference type="ARBA" id="ARBA00023053"/>
    </source>
</evidence>
<evidence type="ECO:0000313" key="12">
    <source>
        <dbReference type="WBParaSite" id="BXY_1370500.1"/>
    </source>
</evidence>
<comment type="subcellular location">
    <subcellularLocation>
        <location evidence="1">Membrane</location>
        <topology evidence="1">Multi-pass membrane protein</topology>
    </subcellularLocation>
</comment>
<sequence>MLGIMLKLSHVDETVYFLNSNVFFLYLLPPIIFDAGYFMPNRLLFENFGSVMMFAVVGTIWNTVAIGGTLSLLSQYTNLFNVNVSSVESFLFSSLISAVDPVAVITVFEEIHVNAFLFINVFGEALFNDGIAAALFNDGIAAVLFQIFNKMTTVGTANLNAQHFAVFGSSFFAVALGGALIGVIFAFVIALATKCTQRVRVVGPVFVFVIPYISYLVAEMTGFSAILA</sequence>
<evidence type="ECO:0000256" key="4">
    <source>
        <dbReference type="ARBA" id="ARBA00022989"/>
    </source>
</evidence>
<dbReference type="PRINTS" id="PR01084">
    <property type="entry name" value="NAHEXCHNGR"/>
</dbReference>
<dbReference type="PANTHER" id="PTHR10110">
    <property type="entry name" value="SODIUM/HYDROGEN EXCHANGER"/>
    <property type="match status" value="1"/>
</dbReference>
<keyword evidence="5" id="KW-0915">Sodium</keyword>
<feature type="transmembrane region" description="Helical" evidence="9">
    <location>
        <begin position="115"/>
        <end position="136"/>
    </location>
</feature>
<dbReference type="Gene3D" id="6.10.140.1330">
    <property type="match status" value="1"/>
</dbReference>
<dbReference type="InterPro" id="IPR004709">
    <property type="entry name" value="NaH_exchanger"/>
</dbReference>
<dbReference type="InterPro" id="IPR006153">
    <property type="entry name" value="Cation/H_exchanger_TM"/>
</dbReference>
<proteinExistence type="predicted"/>
<feature type="transmembrane region" description="Helical" evidence="9">
    <location>
        <begin position="171"/>
        <end position="193"/>
    </location>
</feature>
<reference evidence="12" key="1">
    <citation type="submission" date="2016-11" db="UniProtKB">
        <authorList>
            <consortium name="WormBaseParasite"/>
        </authorList>
    </citation>
    <scope>IDENTIFICATION</scope>
</reference>
<keyword evidence="4 9" id="KW-1133">Transmembrane helix</keyword>
<evidence type="ECO:0000256" key="3">
    <source>
        <dbReference type="ARBA" id="ARBA00022692"/>
    </source>
</evidence>
<keyword evidence="3 9" id="KW-0812">Transmembrane</keyword>
<evidence type="ECO:0000256" key="6">
    <source>
        <dbReference type="ARBA" id="ARBA00023065"/>
    </source>
</evidence>
<dbReference type="GO" id="GO:0015385">
    <property type="term" value="F:sodium:proton antiporter activity"/>
    <property type="evidence" value="ECO:0007669"/>
    <property type="project" value="InterPro"/>
</dbReference>
<keyword evidence="6" id="KW-0406">Ion transport</keyword>
<dbReference type="GO" id="GO:0051453">
    <property type="term" value="P:regulation of intracellular pH"/>
    <property type="evidence" value="ECO:0007669"/>
    <property type="project" value="TreeGrafter"/>
</dbReference>
<accession>A0A1I7SKX3</accession>
<organism evidence="11 12">
    <name type="scientific">Bursaphelenchus xylophilus</name>
    <name type="common">Pinewood nematode worm</name>
    <name type="synonym">Aphelenchoides xylophilus</name>
    <dbReference type="NCBI Taxonomy" id="6326"/>
    <lineage>
        <taxon>Eukaryota</taxon>
        <taxon>Metazoa</taxon>
        <taxon>Ecdysozoa</taxon>
        <taxon>Nematoda</taxon>
        <taxon>Chromadorea</taxon>
        <taxon>Rhabditida</taxon>
        <taxon>Tylenchina</taxon>
        <taxon>Tylenchomorpha</taxon>
        <taxon>Aphelenchoidea</taxon>
        <taxon>Aphelenchoididae</taxon>
        <taxon>Bursaphelenchus</taxon>
    </lineage>
</organism>
<evidence type="ECO:0000256" key="1">
    <source>
        <dbReference type="ARBA" id="ARBA00004141"/>
    </source>
</evidence>
<keyword evidence="7 9" id="KW-0472">Membrane</keyword>
<dbReference type="Pfam" id="PF00999">
    <property type="entry name" value="Na_H_Exchanger"/>
    <property type="match status" value="1"/>
</dbReference>
<evidence type="ECO:0000256" key="2">
    <source>
        <dbReference type="ARBA" id="ARBA00022448"/>
    </source>
</evidence>
<dbReference type="PANTHER" id="PTHR10110:SF98">
    <property type="entry name" value="SODIUM_HYDROGEN EXCHANGER"/>
    <property type="match status" value="1"/>
</dbReference>
<dbReference type="AlphaFoldDB" id="A0A1I7SKX3"/>
<feature type="domain" description="Cation/H+ exchanger transmembrane" evidence="10">
    <location>
        <begin position="3"/>
        <end position="136"/>
    </location>
</feature>
<dbReference type="WBParaSite" id="BXY_1370500.1">
    <property type="protein sequence ID" value="BXY_1370500.1"/>
    <property type="gene ID" value="BXY_1370500"/>
</dbReference>
<evidence type="ECO:0000259" key="10">
    <source>
        <dbReference type="Pfam" id="PF00999"/>
    </source>
</evidence>
<feature type="transmembrane region" description="Helical" evidence="9">
    <location>
        <begin position="51"/>
        <end position="70"/>
    </location>
</feature>
<name>A0A1I7SKX3_BURXY</name>
<evidence type="ECO:0000313" key="11">
    <source>
        <dbReference type="Proteomes" id="UP000095284"/>
    </source>
</evidence>
<keyword evidence="2" id="KW-0813">Transport</keyword>
<dbReference type="Proteomes" id="UP000095284">
    <property type="component" value="Unplaced"/>
</dbReference>
<dbReference type="GO" id="GO:0005886">
    <property type="term" value="C:plasma membrane"/>
    <property type="evidence" value="ECO:0007669"/>
    <property type="project" value="TreeGrafter"/>
</dbReference>
<dbReference type="InterPro" id="IPR018422">
    <property type="entry name" value="Cation/H_exchanger_CPA1"/>
</dbReference>
<feature type="transmembrane region" description="Helical" evidence="9">
    <location>
        <begin position="205"/>
        <end position="227"/>
    </location>
</feature>
<evidence type="ECO:0000256" key="7">
    <source>
        <dbReference type="ARBA" id="ARBA00023136"/>
    </source>
</evidence>
<dbReference type="GO" id="GO:0098719">
    <property type="term" value="P:sodium ion import across plasma membrane"/>
    <property type="evidence" value="ECO:0007669"/>
    <property type="project" value="TreeGrafter"/>
</dbReference>
<feature type="transmembrane region" description="Helical" evidence="9">
    <location>
        <begin position="20"/>
        <end position="39"/>
    </location>
</feature>
<keyword evidence="8" id="KW-0739">Sodium transport</keyword>
<feature type="transmembrane region" description="Helical" evidence="9">
    <location>
        <begin position="90"/>
        <end position="108"/>
    </location>
</feature>